<reference evidence="3 4" key="1">
    <citation type="submission" date="2022-11" db="EMBL/GenBank/DDBJ databases">
        <title>Anaerobic phenanthrene biodegradation by a DNRA strain PheN6.</title>
        <authorList>
            <person name="Zhang Z."/>
        </authorList>
    </citation>
    <scope>NUCLEOTIDE SEQUENCE [LARGE SCALE GENOMIC DNA]</scope>
    <source>
        <strain evidence="3 4">PheN6</strain>
    </source>
</reference>
<evidence type="ECO:0000313" key="3">
    <source>
        <dbReference type="EMBL" id="MDC5698862.1"/>
    </source>
</evidence>
<keyword evidence="2" id="KW-0732">Signal</keyword>
<protein>
    <recommendedName>
        <fullName evidence="5">Lipoprotein</fullName>
    </recommendedName>
</protein>
<dbReference type="EMBL" id="JAPFQL010000089">
    <property type="protein sequence ID" value="MDC5698862.1"/>
    <property type="molecule type" value="Genomic_DNA"/>
</dbReference>
<comment type="caution">
    <text evidence="3">The sequence shown here is derived from an EMBL/GenBank/DDBJ whole genome shotgun (WGS) entry which is preliminary data.</text>
</comment>
<keyword evidence="4" id="KW-1185">Reference proteome</keyword>
<accession>A0ABT5GKV2</accession>
<evidence type="ECO:0008006" key="5">
    <source>
        <dbReference type="Google" id="ProtNLM"/>
    </source>
</evidence>
<dbReference type="Proteomes" id="UP001150259">
    <property type="component" value="Unassembled WGS sequence"/>
</dbReference>
<dbReference type="Gene3D" id="3.40.1000.10">
    <property type="entry name" value="Mog1/PsbP, alpha/beta/alpha sandwich"/>
    <property type="match status" value="1"/>
</dbReference>
<proteinExistence type="predicted"/>
<organism evidence="3 4">
    <name type="scientific">Intrasporangium calvum</name>
    <dbReference type="NCBI Taxonomy" id="53358"/>
    <lineage>
        <taxon>Bacteria</taxon>
        <taxon>Bacillati</taxon>
        <taxon>Actinomycetota</taxon>
        <taxon>Actinomycetes</taxon>
        <taxon>Micrococcales</taxon>
        <taxon>Intrasporangiaceae</taxon>
        <taxon>Intrasporangium</taxon>
    </lineage>
</organism>
<feature type="compositionally biased region" description="Low complexity" evidence="1">
    <location>
        <begin position="31"/>
        <end position="68"/>
    </location>
</feature>
<sequence>MLHRPVTTLRSLRRASAAGVAAALLLAGCSDAGSPSRTPTGSAGSTSAATGSTSSATAGASTGSPSGPVDAADGVAGRSGTYSVLPPSGWGEATDEVGAVPGIDLVLMSSEQEGGFNTNLVVHVASGDTALLESELAQGRDELADQGRSISAAPDITVGGLRALGFTTTFSQQGIDVRARSYGLHRDGRVYLLTLSSATSATATADAALADIVESWTWT</sequence>
<dbReference type="PROSITE" id="PS51257">
    <property type="entry name" value="PROKAR_LIPOPROTEIN"/>
    <property type="match status" value="1"/>
</dbReference>
<dbReference type="RefSeq" id="WP_272463426.1">
    <property type="nucleotide sequence ID" value="NZ_JAPFQL010000089.1"/>
</dbReference>
<evidence type="ECO:0000256" key="2">
    <source>
        <dbReference type="SAM" id="SignalP"/>
    </source>
</evidence>
<evidence type="ECO:0000256" key="1">
    <source>
        <dbReference type="SAM" id="MobiDB-lite"/>
    </source>
</evidence>
<name>A0ABT5GKV2_9MICO</name>
<feature type="signal peptide" evidence="2">
    <location>
        <begin position="1"/>
        <end position="32"/>
    </location>
</feature>
<feature type="region of interest" description="Disordered" evidence="1">
    <location>
        <begin position="31"/>
        <end position="75"/>
    </location>
</feature>
<gene>
    <name evidence="3" type="ORF">OO014_16540</name>
</gene>
<feature type="chain" id="PRO_5045644467" description="Lipoprotein" evidence="2">
    <location>
        <begin position="33"/>
        <end position="219"/>
    </location>
</feature>
<evidence type="ECO:0000313" key="4">
    <source>
        <dbReference type="Proteomes" id="UP001150259"/>
    </source>
</evidence>